<gene>
    <name evidence="1" type="ORF">IMZ08_19845</name>
</gene>
<evidence type="ECO:0000313" key="1">
    <source>
        <dbReference type="EMBL" id="MBE4910295.1"/>
    </source>
</evidence>
<dbReference type="Proteomes" id="UP001516662">
    <property type="component" value="Unassembled WGS sequence"/>
</dbReference>
<name>A0ABR9QP70_9BACI</name>
<organism evidence="1 2">
    <name type="scientific">Litchfieldia luteola</name>
    <dbReference type="NCBI Taxonomy" id="682179"/>
    <lineage>
        <taxon>Bacteria</taxon>
        <taxon>Bacillati</taxon>
        <taxon>Bacillota</taxon>
        <taxon>Bacilli</taxon>
        <taxon>Bacillales</taxon>
        <taxon>Bacillaceae</taxon>
        <taxon>Litchfieldia</taxon>
    </lineage>
</organism>
<evidence type="ECO:0008006" key="3">
    <source>
        <dbReference type="Google" id="ProtNLM"/>
    </source>
</evidence>
<proteinExistence type="predicted"/>
<keyword evidence="2" id="KW-1185">Reference proteome</keyword>
<dbReference type="PROSITE" id="PS51257">
    <property type="entry name" value="PROKAR_LIPOPROTEIN"/>
    <property type="match status" value="1"/>
</dbReference>
<dbReference type="EMBL" id="JADCLJ010000024">
    <property type="protein sequence ID" value="MBE4910295.1"/>
    <property type="molecule type" value="Genomic_DNA"/>
</dbReference>
<evidence type="ECO:0000313" key="2">
    <source>
        <dbReference type="Proteomes" id="UP001516662"/>
    </source>
</evidence>
<comment type="caution">
    <text evidence="1">The sequence shown here is derived from an EMBL/GenBank/DDBJ whole genome shotgun (WGS) entry which is preliminary data.</text>
</comment>
<reference evidence="1 2" key="1">
    <citation type="submission" date="2020-10" db="EMBL/GenBank/DDBJ databases">
        <title>Bacillus sp. HD4P25, an endophyte from a halophyte.</title>
        <authorList>
            <person name="Sun J.-Q."/>
        </authorList>
    </citation>
    <scope>NUCLEOTIDE SEQUENCE [LARGE SCALE GENOMIC DNA]</scope>
    <source>
        <strain evidence="1 2">YIM 93174</strain>
    </source>
</reference>
<dbReference type="RefSeq" id="WP_193539543.1">
    <property type="nucleotide sequence ID" value="NZ_JADCLJ010000024.1"/>
</dbReference>
<protein>
    <recommendedName>
        <fullName evidence="3">ABC transporter periplasmic binding protein yphF</fullName>
    </recommendedName>
</protein>
<sequence>MNVTKKYGTVLLLLIIVTLLSGCLYPEEKLKQNQVPYQDQLQAVQTAVNQFKEDNGGLLPIKTRDMNTPIYQKYPIDFNKLIPKYTQDAPGTSFENGGVYLYVLVDVETEPKVKLIDLKITETIRELHFRLDNYRRINGYPPFKEVLATNVFSLDYEKLGYKEEPYVVSPFTGNNLTFVINQDIDIFVDYRPDLYLALQKEDHSYQEGDDIRDLLVENSMFVPAHSLPYTIDTEKKEPIFLDK</sequence>
<accession>A0ABR9QP70</accession>